<dbReference type="EMBL" id="JBEVCJ010000032">
    <property type="protein sequence ID" value="MET1257021.1"/>
    <property type="molecule type" value="Genomic_DNA"/>
</dbReference>
<evidence type="ECO:0000256" key="2">
    <source>
        <dbReference type="SAM" id="Phobius"/>
    </source>
</evidence>
<gene>
    <name evidence="3" type="ORF">ABVT43_17900</name>
</gene>
<evidence type="ECO:0000256" key="1">
    <source>
        <dbReference type="SAM" id="MobiDB-lite"/>
    </source>
</evidence>
<keyword evidence="2" id="KW-0812">Transmembrane</keyword>
<feature type="compositionally biased region" description="Basic and acidic residues" evidence="1">
    <location>
        <begin position="1"/>
        <end position="11"/>
    </location>
</feature>
<dbReference type="InterPro" id="IPR021806">
    <property type="entry name" value="DUF3379"/>
</dbReference>
<protein>
    <submittedName>
        <fullName evidence="3">DUF3379 family protein</fullName>
    </submittedName>
</protein>
<keyword evidence="2" id="KW-1133">Transmembrane helix</keyword>
<name>A0ABV2BYN5_9GAMM</name>
<keyword evidence="4" id="KW-1185">Reference proteome</keyword>
<sequence>MDELEKKRAQRVDPLTQQQQIDNQTYQQMTPAQQQHLRDEQRFEKQLQDAFKFEINPALANKILFNQHLQNRKKLGVKWAIAASIAFISIMTFWQASNMDDLPPMQVAQQNVILEDALFHVQNESEYLALESLMSPEDINRQLSRLNIELTGLPDKITFATKCKVAGKTALHMIAQVDGAPVTLFIAPKAVFSPTDLPQSFSNPTWQGELQTFANNGIIVIAKDRAVIKPVLERIKDV</sequence>
<reference evidence="3 4" key="1">
    <citation type="submission" date="2024-06" db="EMBL/GenBank/DDBJ databases">
        <authorList>
            <person name="Li F."/>
        </authorList>
    </citation>
    <scope>NUCLEOTIDE SEQUENCE [LARGE SCALE GENOMIC DNA]</scope>
    <source>
        <strain evidence="3 4">GXAS 311</strain>
    </source>
</reference>
<comment type="caution">
    <text evidence="3">The sequence shown here is derived from an EMBL/GenBank/DDBJ whole genome shotgun (WGS) entry which is preliminary data.</text>
</comment>
<proteinExistence type="predicted"/>
<evidence type="ECO:0000313" key="3">
    <source>
        <dbReference type="EMBL" id="MET1257021.1"/>
    </source>
</evidence>
<dbReference type="Pfam" id="PF11859">
    <property type="entry name" value="DUF3379"/>
    <property type="match status" value="1"/>
</dbReference>
<feature type="region of interest" description="Disordered" evidence="1">
    <location>
        <begin position="1"/>
        <end position="22"/>
    </location>
</feature>
<dbReference type="RefSeq" id="WP_353897604.1">
    <property type="nucleotide sequence ID" value="NZ_JBEVCJ010000032.1"/>
</dbReference>
<feature type="transmembrane region" description="Helical" evidence="2">
    <location>
        <begin position="75"/>
        <end position="94"/>
    </location>
</feature>
<organism evidence="3 4">
    <name type="scientific">Aliikangiella maris</name>
    <dbReference type="NCBI Taxonomy" id="3162458"/>
    <lineage>
        <taxon>Bacteria</taxon>
        <taxon>Pseudomonadati</taxon>
        <taxon>Pseudomonadota</taxon>
        <taxon>Gammaproteobacteria</taxon>
        <taxon>Oceanospirillales</taxon>
        <taxon>Pleioneaceae</taxon>
        <taxon>Aliikangiella</taxon>
    </lineage>
</organism>
<dbReference type="Proteomes" id="UP001548189">
    <property type="component" value="Unassembled WGS sequence"/>
</dbReference>
<accession>A0ABV2BYN5</accession>
<evidence type="ECO:0000313" key="4">
    <source>
        <dbReference type="Proteomes" id="UP001548189"/>
    </source>
</evidence>
<keyword evidence="2" id="KW-0472">Membrane</keyword>